<proteinExistence type="predicted"/>
<comment type="caution">
    <text evidence="2">The sequence shown here is derived from an EMBL/GenBank/DDBJ whole genome shotgun (WGS) entry which is preliminary data.</text>
</comment>
<dbReference type="Proteomes" id="UP000541444">
    <property type="component" value="Unassembled WGS sequence"/>
</dbReference>
<feature type="compositionally biased region" description="Basic and acidic residues" evidence="1">
    <location>
        <begin position="175"/>
        <end position="186"/>
    </location>
</feature>
<protein>
    <recommendedName>
        <fullName evidence="4">No apical meristem-associated C-terminal domain-containing protein</fullName>
    </recommendedName>
</protein>
<organism evidence="2 3">
    <name type="scientific">Kingdonia uniflora</name>
    <dbReference type="NCBI Taxonomy" id="39325"/>
    <lineage>
        <taxon>Eukaryota</taxon>
        <taxon>Viridiplantae</taxon>
        <taxon>Streptophyta</taxon>
        <taxon>Embryophyta</taxon>
        <taxon>Tracheophyta</taxon>
        <taxon>Spermatophyta</taxon>
        <taxon>Magnoliopsida</taxon>
        <taxon>Ranunculales</taxon>
        <taxon>Circaeasteraceae</taxon>
        <taxon>Kingdonia</taxon>
    </lineage>
</organism>
<reference evidence="2 3" key="1">
    <citation type="journal article" date="2020" name="IScience">
        <title>Genome Sequencing of the Endangered Kingdonia uniflora (Circaeasteraceae, Ranunculales) Reveals Potential Mechanisms of Evolutionary Specialization.</title>
        <authorList>
            <person name="Sun Y."/>
            <person name="Deng T."/>
            <person name="Zhang A."/>
            <person name="Moore M.J."/>
            <person name="Landis J.B."/>
            <person name="Lin N."/>
            <person name="Zhang H."/>
            <person name="Zhang X."/>
            <person name="Huang J."/>
            <person name="Zhang X."/>
            <person name="Sun H."/>
            <person name="Wang H."/>
        </authorList>
    </citation>
    <scope>NUCLEOTIDE SEQUENCE [LARGE SCALE GENOMIC DNA]</scope>
    <source>
        <strain evidence="2">TB1705</strain>
        <tissue evidence="2">Leaf</tissue>
    </source>
</reference>
<sequence>MRQNLLKRPPRKKKGKGRKKRTPAKQRQSMQVPQDVEFLDETDDAGLHWTEADFTYLTRAWRIVAQERFRNSIGKTKDRENAAHKIYQGLNGGNDFKHREAYKILEQEQRWANLRNDGLNHAGNAPRNIARRTSDNYSSGNSARSNNLSEDPDGPPTLNPDIQTMLDELRLEKRQAKEKKERKRAEANQQWQAKLDLEQAKEDRKIMDKDMSNFSGPVLQYSLQRQAEIMERLAKKGGPST</sequence>
<evidence type="ECO:0000313" key="3">
    <source>
        <dbReference type="Proteomes" id="UP000541444"/>
    </source>
</evidence>
<feature type="region of interest" description="Disordered" evidence="1">
    <location>
        <begin position="175"/>
        <end position="196"/>
    </location>
</feature>
<dbReference type="OrthoDB" id="128686at2759"/>
<dbReference type="EMBL" id="JACGCM010001011">
    <property type="protein sequence ID" value="KAF6162779.1"/>
    <property type="molecule type" value="Genomic_DNA"/>
</dbReference>
<gene>
    <name evidence="2" type="ORF">GIB67_029048</name>
</gene>
<keyword evidence="3" id="KW-1185">Reference proteome</keyword>
<evidence type="ECO:0000313" key="2">
    <source>
        <dbReference type="EMBL" id="KAF6162779.1"/>
    </source>
</evidence>
<evidence type="ECO:0008006" key="4">
    <source>
        <dbReference type="Google" id="ProtNLM"/>
    </source>
</evidence>
<accession>A0A7J7N6C6</accession>
<dbReference type="AlphaFoldDB" id="A0A7J7N6C6"/>
<evidence type="ECO:0000256" key="1">
    <source>
        <dbReference type="SAM" id="MobiDB-lite"/>
    </source>
</evidence>
<feature type="compositionally biased region" description="Basic residues" evidence="1">
    <location>
        <begin position="8"/>
        <end position="24"/>
    </location>
</feature>
<feature type="region of interest" description="Disordered" evidence="1">
    <location>
        <begin position="117"/>
        <end position="161"/>
    </location>
</feature>
<feature type="region of interest" description="Disordered" evidence="1">
    <location>
        <begin position="1"/>
        <end position="35"/>
    </location>
</feature>
<name>A0A7J7N6C6_9MAGN</name>
<feature type="compositionally biased region" description="Polar residues" evidence="1">
    <location>
        <begin position="135"/>
        <end position="149"/>
    </location>
</feature>